<dbReference type="GO" id="GO:0004523">
    <property type="term" value="F:RNA-DNA hybrid ribonuclease activity"/>
    <property type="evidence" value="ECO:0007669"/>
    <property type="project" value="InterPro"/>
</dbReference>
<dbReference type="Pfam" id="PF13456">
    <property type="entry name" value="RVT_3"/>
    <property type="match status" value="1"/>
</dbReference>
<keyword evidence="3" id="KW-1185">Reference proteome</keyword>
<reference evidence="2 3" key="1">
    <citation type="submission" date="2024-03" db="EMBL/GenBank/DDBJ databases">
        <authorList>
            <person name="Martinez-Hernandez J."/>
        </authorList>
    </citation>
    <scope>NUCLEOTIDE SEQUENCE [LARGE SCALE GENOMIC DNA]</scope>
</reference>
<evidence type="ECO:0000313" key="3">
    <source>
        <dbReference type="Proteomes" id="UP001497480"/>
    </source>
</evidence>
<feature type="domain" description="RNase H type-1" evidence="1">
    <location>
        <begin position="116"/>
        <end position="246"/>
    </location>
</feature>
<dbReference type="InterPro" id="IPR036397">
    <property type="entry name" value="RNaseH_sf"/>
</dbReference>
<dbReference type="Gene3D" id="3.30.420.10">
    <property type="entry name" value="Ribonuclease H-like superfamily/Ribonuclease H"/>
    <property type="match status" value="1"/>
</dbReference>
<dbReference type="EMBL" id="CAXHTB010000020">
    <property type="protein sequence ID" value="CAL0327701.1"/>
    <property type="molecule type" value="Genomic_DNA"/>
</dbReference>
<gene>
    <name evidence="2" type="ORF">LLUT_LOCUS28761</name>
</gene>
<dbReference type="InterPro" id="IPR044730">
    <property type="entry name" value="RNase_H-like_dom_plant"/>
</dbReference>
<accession>A0AAV1Y111</accession>
<dbReference type="InterPro" id="IPR053151">
    <property type="entry name" value="RNase_H-like"/>
</dbReference>
<dbReference type="Proteomes" id="UP001497480">
    <property type="component" value="Unassembled WGS sequence"/>
</dbReference>
<name>A0AAV1Y111_LUPLU</name>
<dbReference type="CDD" id="cd06222">
    <property type="entry name" value="RNase_H_like"/>
    <property type="match status" value="1"/>
</dbReference>
<dbReference type="PANTHER" id="PTHR47723">
    <property type="entry name" value="OS05G0353850 PROTEIN"/>
    <property type="match status" value="1"/>
</dbReference>
<dbReference type="InterPro" id="IPR012337">
    <property type="entry name" value="RNaseH-like_sf"/>
</dbReference>
<dbReference type="PANTHER" id="PTHR47723:SF19">
    <property type="entry name" value="POLYNUCLEOTIDYL TRANSFERASE, RIBONUCLEASE H-LIKE SUPERFAMILY PROTEIN"/>
    <property type="match status" value="1"/>
</dbReference>
<dbReference type="GO" id="GO:0003676">
    <property type="term" value="F:nucleic acid binding"/>
    <property type="evidence" value="ECO:0007669"/>
    <property type="project" value="InterPro"/>
</dbReference>
<dbReference type="SUPFAM" id="SSF53098">
    <property type="entry name" value="Ribonuclease H-like"/>
    <property type="match status" value="1"/>
</dbReference>
<sequence>MLNKGKAVMADSTNQIDDVGEGGKKTTTMNVSHETNFFSLGIQEWITKFGKSSDFLIALWFIWRRRNALVMANEDWIQYMVMIYISELASDVRKSNAASHHHHTKVPKIVNWCLHLPGEVKLNMDESSLGNPERTGFGCLIRGDKGNWITRFSGYVGISTNMYDELKAIYHGLNHAWNYGFRNIMCHSDSLQAISLVTHDIPQYHIYATIATTIQDLLRRTWTVCLEHSVRETNYPADFLAKLGAREDMEWKVWDSPPSGISPLLTTDQLGHSLALFFFFSRIKKKSSFKIIMRISLIYILKKWAKQVKKNRSDRRTYLKRTEQYIIIN</sequence>
<dbReference type="PROSITE" id="PS50879">
    <property type="entry name" value="RNASE_H_1"/>
    <property type="match status" value="1"/>
</dbReference>
<protein>
    <recommendedName>
        <fullName evidence="1">RNase H type-1 domain-containing protein</fullName>
    </recommendedName>
</protein>
<comment type="caution">
    <text evidence="2">The sequence shown here is derived from an EMBL/GenBank/DDBJ whole genome shotgun (WGS) entry which is preliminary data.</text>
</comment>
<evidence type="ECO:0000313" key="2">
    <source>
        <dbReference type="EMBL" id="CAL0327701.1"/>
    </source>
</evidence>
<dbReference type="AlphaFoldDB" id="A0AAV1Y111"/>
<organism evidence="2 3">
    <name type="scientific">Lupinus luteus</name>
    <name type="common">European yellow lupine</name>
    <dbReference type="NCBI Taxonomy" id="3873"/>
    <lineage>
        <taxon>Eukaryota</taxon>
        <taxon>Viridiplantae</taxon>
        <taxon>Streptophyta</taxon>
        <taxon>Embryophyta</taxon>
        <taxon>Tracheophyta</taxon>
        <taxon>Spermatophyta</taxon>
        <taxon>Magnoliopsida</taxon>
        <taxon>eudicotyledons</taxon>
        <taxon>Gunneridae</taxon>
        <taxon>Pentapetalae</taxon>
        <taxon>rosids</taxon>
        <taxon>fabids</taxon>
        <taxon>Fabales</taxon>
        <taxon>Fabaceae</taxon>
        <taxon>Papilionoideae</taxon>
        <taxon>50 kb inversion clade</taxon>
        <taxon>genistoids sensu lato</taxon>
        <taxon>core genistoids</taxon>
        <taxon>Genisteae</taxon>
        <taxon>Lupinus</taxon>
    </lineage>
</organism>
<evidence type="ECO:0000259" key="1">
    <source>
        <dbReference type="PROSITE" id="PS50879"/>
    </source>
</evidence>
<proteinExistence type="predicted"/>
<dbReference type="InterPro" id="IPR002156">
    <property type="entry name" value="RNaseH_domain"/>
</dbReference>